<evidence type="ECO:0000259" key="5">
    <source>
        <dbReference type="PROSITE" id="PS50931"/>
    </source>
</evidence>
<dbReference type="InterPro" id="IPR058163">
    <property type="entry name" value="LysR-type_TF_proteobact-type"/>
</dbReference>
<organism evidence="7 8">
    <name type="scientific">Vibrio vulnificus</name>
    <dbReference type="NCBI Taxonomy" id="672"/>
    <lineage>
        <taxon>Bacteria</taxon>
        <taxon>Pseudomonadati</taxon>
        <taxon>Pseudomonadota</taxon>
        <taxon>Gammaproteobacteria</taxon>
        <taxon>Vibrionales</taxon>
        <taxon>Vibrionaceae</taxon>
        <taxon>Vibrio</taxon>
    </lineage>
</organism>
<dbReference type="PROSITE" id="PS50931">
    <property type="entry name" value="HTH_LYSR"/>
    <property type="match status" value="1"/>
</dbReference>
<dbReference type="CDD" id="cd08422">
    <property type="entry name" value="PBP2_CrgA_like"/>
    <property type="match status" value="1"/>
</dbReference>
<dbReference type="SUPFAM" id="SSF46785">
    <property type="entry name" value="Winged helix' DNA-binding domain"/>
    <property type="match status" value="1"/>
</dbReference>
<keyword evidence="4" id="KW-0804">Transcription</keyword>
<evidence type="ECO:0000313" key="7">
    <source>
        <dbReference type="EMBL" id="POB44559.1"/>
    </source>
</evidence>
<dbReference type="EMBL" id="CP019291">
    <property type="protein sequence ID" value="AXX61765.1"/>
    <property type="molecule type" value="Genomic_DNA"/>
</dbReference>
<dbReference type="InterPro" id="IPR005119">
    <property type="entry name" value="LysR_subst-bd"/>
</dbReference>
<dbReference type="GO" id="GO:0003700">
    <property type="term" value="F:DNA-binding transcription factor activity"/>
    <property type="evidence" value="ECO:0007669"/>
    <property type="project" value="InterPro"/>
</dbReference>
<evidence type="ECO:0000256" key="3">
    <source>
        <dbReference type="ARBA" id="ARBA00023125"/>
    </source>
</evidence>
<reference evidence="6 9" key="1">
    <citation type="submission" date="2017-01" db="EMBL/GenBank/DDBJ databases">
        <title>Complete Genome Sequence of Vibrio vulnificus FORC_053.</title>
        <authorList>
            <consortium name="Food-borne Pathogen Omics Research Center"/>
            <person name="Chung H.Y."/>
            <person name="Na E.J."/>
            <person name="Song J.S."/>
            <person name="Kim H."/>
            <person name="Lee J.-H."/>
            <person name="Ryu S."/>
            <person name="Choi S.H."/>
        </authorList>
    </citation>
    <scope>NUCLEOTIDE SEQUENCE [LARGE SCALE GENOMIC DNA]</scope>
    <source>
        <strain evidence="6 9">FORC_053</strain>
    </source>
</reference>
<dbReference type="AlphaFoldDB" id="A0A2S3QZ76"/>
<dbReference type="Proteomes" id="UP000263418">
    <property type="component" value="Chromosome 2"/>
</dbReference>
<dbReference type="Gene3D" id="1.10.10.10">
    <property type="entry name" value="Winged helix-like DNA-binding domain superfamily/Winged helix DNA-binding domain"/>
    <property type="match status" value="1"/>
</dbReference>
<feature type="domain" description="HTH lysR-type" evidence="5">
    <location>
        <begin position="1"/>
        <end position="60"/>
    </location>
</feature>
<evidence type="ECO:0000313" key="8">
    <source>
        <dbReference type="Proteomes" id="UP000237466"/>
    </source>
</evidence>
<gene>
    <name evidence="7" type="ORF">CRN52_18335</name>
    <name evidence="6" type="ORF">FORC53_3426</name>
</gene>
<dbReference type="FunFam" id="3.40.190.290:FF:000001">
    <property type="entry name" value="Transcriptional regulator, LysR family"/>
    <property type="match status" value="1"/>
</dbReference>
<dbReference type="InterPro" id="IPR000847">
    <property type="entry name" value="LysR_HTH_N"/>
</dbReference>
<evidence type="ECO:0000256" key="2">
    <source>
        <dbReference type="ARBA" id="ARBA00023015"/>
    </source>
</evidence>
<accession>A0A2S3QZ76</accession>
<sequence length="307" mass="34631">MHSQFSDLPIFVSVVECGSFSSAAKQLHLTKSAVSKRINHLEDKLGSRLLNRTTRKLSLTEAGERYYEYAAQALNLARQGVDAVTELQGEPRGRLKITAPMTFGVLHVAPLISEFLSRYPKVEVDLQLEDQMVDLVAGRFDLGIRIGHLPDSNLIAKRLAPCRTVLCASPDYVSRMGSPSKPADLAQHNCLRYSYFRGGNEWLFLNQGNEYKVLPKGNFIVNNSEAIRRALLAGIGIAQMPTFIIGKELRDRKLVTLMPEYQLPQHFLYAVFPERKHMPLKVRMFIDFLNEKLGSDAPYWDSATDTF</sequence>
<dbReference type="PRINTS" id="PR00039">
    <property type="entry name" value="HTHLYSR"/>
</dbReference>
<dbReference type="InterPro" id="IPR036388">
    <property type="entry name" value="WH-like_DNA-bd_sf"/>
</dbReference>
<dbReference type="Gene3D" id="3.40.190.290">
    <property type="match status" value="1"/>
</dbReference>
<evidence type="ECO:0000256" key="4">
    <source>
        <dbReference type="ARBA" id="ARBA00023163"/>
    </source>
</evidence>
<dbReference type="FunFam" id="1.10.10.10:FF:000001">
    <property type="entry name" value="LysR family transcriptional regulator"/>
    <property type="match status" value="1"/>
</dbReference>
<dbReference type="PANTHER" id="PTHR30537:SF5">
    <property type="entry name" value="HTH-TYPE TRANSCRIPTIONAL ACTIVATOR TTDR-RELATED"/>
    <property type="match status" value="1"/>
</dbReference>
<dbReference type="Proteomes" id="UP000237466">
    <property type="component" value="Unassembled WGS sequence"/>
</dbReference>
<protein>
    <submittedName>
        <fullName evidence="7">LysR family transcriptional regulator</fullName>
    </submittedName>
    <submittedName>
        <fullName evidence="6">Transcriptional regulator, LysR family</fullName>
    </submittedName>
</protein>
<dbReference type="GO" id="GO:0043565">
    <property type="term" value="F:sequence-specific DNA binding"/>
    <property type="evidence" value="ECO:0007669"/>
    <property type="project" value="TreeGrafter"/>
</dbReference>
<dbReference type="Pfam" id="PF00126">
    <property type="entry name" value="HTH_1"/>
    <property type="match status" value="1"/>
</dbReference>
<name>A0A2S3QZ76_VIBVL</name>
<dbReference type="Pfam" id="PF03466">
    <property type="entry name" value="LysR_substrate"/>
    <property type="match status" value="1"/>
</dbReference>
<keyword evidence="2" id="KW-0805">Transcription regulation</keyword>
<dbReference type="SUPFAM" id="SSF53850">
    <property type="entry name" value="Periplasmic binding protein-like II"/>
    <property type="match status" value="1"/>
</dbReference>
<evidence type="ECO:0000256" key="1">
    <source>
        <dbReference type="ARBA" id="ARBA00009437"/>
    </source>
</evidence>
<dbReference type="GO" id="GO:0006351">
    <property type="term" value="P:DNA-templated transcription"/>
    <property type="evidence" value="ECO:0007669"/>
    <property type="project" value="TreeGrafter"/>
</dbReference>
<dbReference type="EMBL" id="PDGH01000124">
    <property type="protein sequence ID" value="POB44559.1"/>
    <property type="molecule type" value="Genomic_DNA"/>
</dbReference>
<evidence type="ECO:0000313" key="9">
    <source>
        <dbReference type="Proteomes" id="UP000263418"/>
    </source>
</evidence>
<proteinExistence type="inferred from homology"/>
<keyword evidence="3" id="KW-0238">DNA-binding</keyword>
<reference evidence="7 8" key="2">
    <citation type="journal article" date="2018" name="Front. Microbiol.">
        <title>Phylogeny of Vibrio vulnificus from the Analysis of the Core-Genome: Implications for Intra-Species Taxonomy.</title>
        <authorList>
            <person name="Roig F.J."/>
            <person name="Gonzalez-Candelas F."/>
            <person name="Sanjuan E."/>
            <person name="Fouz B."/>
            <person name="Feil E.J."/>
            <person name="Llorens C."/>
            <person name="Baker-Austin C."/>
            <person name="Oliver J.D."/>
            <person name="Danin-Poleg Y."/>
            <person name="Gibas C.J."/>
            <person name="Kashi Y."/>
            <person name="Gulig P.A."/>
            <person name="Morrison S.S."/>
            <person name="Amaro C."/>
        </authorList>
    </citation>
    <scope>NUCLEOTIDE SEQUENCE [LARGE SCALE GENOMIC DNA]</scope>
    <source>
        <strain evidence="7 8">CECT4608</strain>
    </source>
</reference>
<dbReference type="PANTHER" id="PTHR30537">
    <property type="entry name" value="HTH-TYPE TRANSCRIPTIONAL REGULATOR"/>
    <property type="match status" value="1"/>
</dbReference>
<evidence type="ECO:0000313" key="6">
    <source>
        <dbReference type="EMBL" id="AXX61765.1"/>
    </source>
</evidence>
<dbReference type="RefSeq" id="WP_011082495.1">
    <property type="nucleotide sequence ID" value="NZ_CBCSKP010000007.1"/>
</dbReference>
<comment type="similarity">
    <text evidence="1">Belongs to the LysR transcriptional regulatory family.</text>
</comment>
<dbReference type="InterPro" id="IPR036390">
    <property type="entry name" value="WH_DNA-bd_sf"/>
</dbReference>